<accession>A0A2M4D918</accession>
<protein>
    <submittedName>
        <fullName evidence="2">Putative secreted protein</fullName>
    </submittedName>
</protein>
<name>A0A2M4D918_ANODA</name>
<feature type="signal peptide" evidence="1">
    <location>
        <begin position="1"/>
        <end position="19"/>
    </location>
</feature>
<organism evidence="2">
    <name type="scientific">Anopheles darlingi</name>
    <name type="common">Mosquito</name>
    <dbReference type="NCBI Taxonomy" id="43151"/>
    <lineage>
        <taxon>Eukaryota</taxon>
        <taxon>Metazoa</taxon>
        <taxon>Ecdysozoa</taxon>
        <taxon>Arthropoda</taxon>
        <taxon>Hexapoda</taxon>
        <taxon>Insecta</taxon>
        <taxon>Pterygota</taxon>
        <taxon>Neoptera</taxon>
        <taxon>Endopterygota</taxon>
        <taxon>Diptera</taxon>
        <taxon>Nematocera</taxon>
        <taxon>Culicoidea</taxon>
        <taxon>Culicidae</taxon>
        <taxon>Anophelinae</taxon>
        <taxon>Anopheles</taxon>
    </lineage>
</organism>
<sequence length="82" mass="9361">MRKKSQALCLLALTSGCYLQNIRSTYLQRRLGKALGKLCQVQMRSQVNQQTQLRRTRFLEASPAATNELGHQTTIICHLTDR</sequence>
<dbReference type="AlphaFoldDB" id="A0A2M4D918"/>
<feature type="chain" id="PRO_5014992819" evidence="1">
    <location>
        <begin position="20"/>
        <end position="82"/>
    </location>
</feature>
<dbReference type="PROSITE" id="PS51257">
    <property type="entry name" value="PROKAR_LIPOPROTEIN"/>
    <property type="match status" value="1"/>
</dbReference>
<proteinExistence type="predicted"/>
<reference evidence="2" key="1">
    <citation type="submission" date="2018-01" db="EMBL/GenBank/DDBJ databases">
        <title>An insight into the sialome of Amazonian anophelines.</title>
        <authorList>
            <person name="Ribeiro J.M."/>
            <person name="Scarpassa V."/>
            <person name="Calvo E."/>
        </authorList>
    </citation>
    <scope>NUCLEOTIDE SEQUENCE</scope>
</reference>
<evidence type="ECO:0000313" key="2">
    <source>
        <dbReference type="EMBL" id="MBW74073.1"/>
    </source>
</evidence>
<evidence type="ECO:0000256" key="1">
    <source>
        <dbReference type="SAM" id="SignalP"/>
    </source>
</evidence>
<dbReference type="EMBL" id="GGFL01009895">
    <property type="protein sequence ID" value="MBW74073.1"/>
    <property type="molecule type" value="Transcribed_RNA"/>
</dbReference>
<keyword evidence="1" id="KW-0732">Signal</keyword>